<comment type="caution">
    <text evidence="1">The sequence shown here is derived from an EMBL/GenBank/DDBJ whole genome shotgun (WGS) entry which is preliminary data.</text>
</comment>
<gene>
    <name evidence="1" type="ORF">EOD43_17150</name>
</gene>
<dbReference type="OrthoDB" id="9804993at2"/>
<dbReference type="EMBL" id="SACN01000002">
    <property type="protein sequence ID" value="RVT91237.1"/>
    <property type="molecule type" value="Genomic_DNA"/>
</dbReference>
<evidence type="ECO:0000313" key="2">
    <source>
        <dbReference type="Proteomes" id="UP000282971"/>
    </source>
</evidence>
<evidence type="ECO:0000313" key="1">
    <source>
        <dbReference type="EMBL" id="RVT91237.1"/>
    </source>
</evidence>
<name>A0A437M0L9_9SPHN</name>
<organism evidence="1 2">
    <name type="scientific">Sphingomonas crocodyli</name>
    <dbReference type="NCBI Taxonomy" id="1979270"/>
    <lineage>
        <taxon>Bacteria</taxon>
        <taxon>Pseudomonadati</taxon>
        <taxon>Pseudomonadota</taxon>
        <taxon>Alphaproteobacteria</taxon>
        <taxon>Sphingomonadales</taxon>
        <taxon>Sphingomonadaceae</taxon>
        <taxon>Sphingomonas</taxon>
    </lineage>
</organism>
<accession>A0A437M0L9</accession>
<sequence>MATTRYEHPSTAPMVLMLPDPASDRPGYWQRHWAASRMDCAVLDLGTSATPNRNSLVGRLDQAVHRAGAPVVLVGHGLGALTIAWWANLMSGEDAPGIVAALLVAPADPQEIEAVEMAPLPCSVLPFPALVAGSDDDPALPIERAFSIARQWGAGFARFDGCGGFGPADGIGFWPDGEELLDRFIDLVDDHEARHHLLNLPEWRLSAPNSGPALLRR</sequence>
<dbReference type="InterPro" id="IPR029058">
    <property type="entry name" value="AB_hydrolase_fold"/>
</dbReference>
<dbReference type="Pfam" id="PF06821">
    <property type="entry name" value="Ser_hydrolase"/>
    <property type="match status" value="1"/>
</dbReference>
<dbReference type="InterPro" id="IPR010662">
    <property type="entry name" value="RBBP9/YdeN"/>
</dbReference>
<protein>
    <recommendedName>
        <fullName evidence="3">Alpha/beta hydrolase</fullName>
    </recommendedName>
</protein>
<dbReference type="Gene3D" id="3.40.50.1820">
    <property type="entry name" value="alpha/beta hydrolase"/>
    <property type="match status" value="1"/>
</dbReference>
<reference evidence="1 2" key="1">
    <citation type="submission" date="2019-01" db="EMBL/GenBank/DDBJ databases">
        <authorList>
            <person name="Chen W.-M."/>
        </authorList>
    </citation>
    <scope>NUCLEOTIDE SEQUENCE [LARGE SCALE GENOMIC DNA]</scope>
    <source>
        <strain evidence="1 2">CCP-7</strain>
    </source>
</reference>
<evidence type="ECO:0008006" key="3">
    <source>
        <dbReference type="Google" id="ProtNLM"/>
    </source>
</evidence>
<proteinExistence type="predicted"/>
<dbReference type="RefSeq" id="WP_127745250.1">
    <property type="nucleotide sequence ID" value="NZ_SACN01000002.1"/>
</dbReference>
<dbReference type="Proteomes" id="UP000282971">
    <property type="component" value="Unassembled WGS sequence"/>
</dbReference>
<dbReference type="GO" id="GO:0016787">
    <property type="term" value="F:hydrolase activity"/>
    <property type="evidence" value="ECO:0007669"/>
    <property type="project" value="InterPro"/>
</dbReference>
<keyword evidence="2" id="KW-1185">Reference proteome</keyword>
<dbReference type="SUPFAM" id="SSF53474">
    <property type="entry name" value="alpha/beta-Hydrolases"/>
    <property type="match status" value="1"/>
</dbReference>
<dbReference type="AlphaFoldDB" id="A0A437M0L9"/>